<name>A0A811NVA6_9POAL</name>
<dbReference type="InterPro" id="IPR016177">
    <property type="entry name" value="DNA-bd_dom_sf"/>
</dbReference>
<feature type="compositionally biased region" description="Polar residues" evidence="6">
    <location>
        <begin position="1"/>
        <end position="10"/>
    </location>
</feature>
<dbReference type="GO" id="GO:0003700">
    <property type="term" value="F:DNA-binding transcription factor activity"/>
    <property type="evidence" value="ECO:0007669"/>
    <property type="project" value="InterPro"/>
</dbReference>
<feature type="region of interest" description="Disordered" evidence="6">
    <location>
        <begin position="1"/>
        <end position="25"/>
    </location>
</feature>
<feature type="region of interest" description="Disordered" evidence="6">
    <location>
        <begin position="166"/>
        <end position="200"/>
    </location>
</feature>
<sequence>MSFADSLTSGRSRRAGPPLPRPKRVRVYFVDADATDTDHSSGDEDERAKRRVREVIHIDVQAASAQARAAQAQALVLPKKRPLPSQAALVRRHASGAGFRRRFPGVRLRPWGKFAAEIRDPRQRKRLWLGTFDTAEEAAAAYDDAALRLKRSHVVAKFPAEAPSSPWSHMRLRPRRETPLETAEGAAEEDGEALPSAPAAAAPVSLDPQAVDGPTLVCLFASPTSVLHYAADEVLAAPALPAFEFLYSGELGDLSAATAPSKAAAAEFDCLPWWEGEDFVTATGLTASAGAAVSVI</sequence>
<dbReference type="SMART" id="SM00380">
    <property type="entry name" value="AP2"/>
    <property type="match status" value="1"/>
</dbReference>
<gene>
    <name evidence="8" type="ORF">NCGR_LOCUS19495</name>
</gene>
<keyword evidence="9" id="KW-1185">Reference proteome</keyword>
<evidence type="ECO:0000256" key="6">
    <source>
        <dbReference type="SAM" id="MobiDB-lite"/>
    </source>
</evidence>
<comment type="subcellular location">
    <subcellularLocation>
        <location evidence="1">Nucleus</location>
    </subcellularLocation>
</comment>
<dbReference type="PANTHER" id="PTHR31194:SF166">
    <property type="entry name" value="PATHOGENESIS-RELATED GENES TRANSCRIPTIONAL ACTIVATOR PTI6"/>
    <property type="match status" value="1"/>
</dbReference>
<keyword evidence="5" id="KW-0539">Nucleus</keyword>
<evidence type="ECO:0000256" key="3">
    <source>
        <dbReference type="ARBA" id="ARBA00023125"/>
    </source>
</evidence>
<dbReference type="GO" id="GO:0005634">
    <property type="term" value="C:nucleus"/>
    <property type="evidence" value="ECO:0007669"/>
    <property type="project" value="UniProtKB-SubCell"/>
</dbReference>
<reference evidence="8" key="1">
    <citation type="submission" date="2020-10" db="EMBL/GenBank/DDBJ databases">
        <authorList>
            <person name="Han B."/>
            <person name="Lu T."/>
            <person name="Zhao Q."/>
            <person name="Huang X."/>
            <person name="Zhao Y."/>
        </authorList>
    </citation>
    <scope>NUCLEOTIDE SEQUENCE</scope>
</reference>
<dbReference type="Pfam" id="PF00847">
    <property type="entry name" value="AP2"/>
    <property type="match status" value="1"/>
</dbReference>
<evidence type="ECO:0000259" key="7">
    <source>
        <dbReference type="PROSITE" id="PS51032"/>
    </source>
</evidence>
<organism evidence="8 9">
    <name type="scientific">Miscanthus lutarioriparius</name>
    <dbReference type="NCBI Taxonomy" id="422564"/>
    <lineage>
        <taxon>Eukaryota</taxon>
        <taxon>Viridiplantae</taxon>
        <taxon>Streptophyta</taxon>
        <taxon>Embryophyta</taxon>
        <taxon>Tracheophyta</taxon>
        <taxon>Spermatophyta</taxon>
        <taxon>Magnoliopsida</taxon>
        <taxon>Liliopsida</taxon>
        <taxon>Poales</taxon>
        <taxon>Poaceae</taxon>
        <taxon>PACMAD clade</taxon>
        <taxon>Panicoideae</taxon>
        <taxon>Andropogonodae</taxon>
        <taxon>Andropogoneae</taxon>
        <taxon>Saccharinae</taxon>
        <taxon>Miscanthus</taxon>
    </lineage>
</organism>
<evidence type="ECO:0000256" key="5">
    <source>
        <dbReference type="ARBA" id="ARBA00023242"/>
    </source>
</evidence>
<dbReference type="AlphaFoldDB" id="A0A811NVA6"/>
<dbReference type="EMBL" id="CAJGYO010000005">
    <property type="protein sequence ID" value="CAD6228850.1"/>
    <property type="molecule type" value="Genomic_DNA"/>
</dbReference>
<dbReference type="Proteomes" id="UP000604825">
    <property type="component" value="Unassembled WGS sequence"/>
</dbReference>
<evidence type="ECO:0000256" key="1">
    <source>
        <dbReference type="ARBA" id="ARBA00004123"/>
    </source>
</evidence>
<evidence type="ECO:0000256" key="2">
    <source>
        <dbReference type="ARBA" id="ARBA00023015"/>
    </source>
</evidence>
<dbReference type="PANTHER" id="PTHR31194">
    <property type="entry name" value="SHN SHINE , DNA BINDING / TRANSCRIPTION FACTOR"/>
    <property type="match status" value="1"/>
</dbReference>
<dbReference type="PRINTS" id="PR00367">
    <property type="entry name" value="ETHRSPELEMNT"/>
</dbReference>
<protein>
    <recommendedName>
        <fullName evidence="7">AP2/ERF domain-containing protein</fullName>
    </recommendedName>
</protein>
<dbReference type="SUPFAM" id="SSF54171">
    <property type="entry name" value="DNA-binding domain"/>
    <property type="match status" value="1"/>
</dbReference>
<dbReference type="CDD" id="cd00018">
    <property type="entry name" value="AP2"/>
    <property type="match status" value="1"/>
</dbReference>
<dbReference type="InterPro" id="IPR036955">
    <property type="entry name" value="AP2/ERF_dom_sf"/>
</dbReference>
<keyword evidence="3" id="KW-0238">DNA-binding</keyword>
<dbReference type="OrthoDB" id="682005at2759"/>
<comment type="caution">
    <text evidence="8">The sequence shown here is derived from an EMBL/GenBank/DDBJ whole genome shotgun (WGS) entry which is preliminary data.</text>
</comment>
<evidence type="ECO:0000313" key="9">
    <source>
        <dbReference type="Proteomes" id="UP000604825"/>
    </source>
</evidence>
<dbReference type="InterPro" id="IPR001471">
    <property type="entry name" value="AP2/ERF_dom"/>
</dbReference>
<evidence type="ECO:0000256" key="4">
    <source>
        <dbReference type="ARBA" id="ARBA00023163"/>
    </source>
</evidence>
<dbReference type="Gene3D" id="3.30.730.10">
    <property type="entry name" value="AP2/ERF domain"/>
    <property type="match status" value="1"/>
</dbReference>
<dbReference type="InterPro" id="IPR050913">
    <property type="entry name" value="AP2/ERF_ERF"/>
</dbReference>
<proteinExistence type="predicted"/>
<dbReference type="GO" id="GO:0003677">
    <property type="term" value="F:DNA binding"/>
    <property type="evidence" value="ECO:0007669"/>
    <property type="project" value="UniProtKB-KW"/>
</dbReference>
<accession>A0A811NVA6</accession>
<dbReference type="PROSITE" id="PS51032">
    <property type="entry name" value="AP2_ERF"/>
    <property type="match status" value="1"/>
</dbReference>
<keyword evidence="4" id="KW-0804">Transcription</keyword>
<evidence type="ECO:0000313" key="8">
    <source>
        <dbReference type="EMBL" id="CAD6228850.1"/>
    </source>
</evidence>
<feature type="domain" description="AP2/ERF" evidence="7">
    <location>
        <begin position="102"/>
        <end position="159"/>
    </location>
</feature>
<keyword evidence="2" id="KW-0805">Transcription regulation</keyword>